<keyword evidence="3" id="KW-1185">Reference proteome</keyword>
<reference evidence="2 3" key="1">
    <citation type="submission" date="2023-01" db="EMBL/GenBank/DDBJ databases">
        <title>Analysis of 21 Apiospora genomes using comparative genomics revels a genus with tremendous synthesis potential of carbohydrate active enzymes and secondary metabolites.</title>
        <authorList>
            <person name="Sorensen T."/>
        </authorList>
    </citation>
    <scope>NUCLEOTIDE SEQUENCE [LARGE SCALE GENOMIC DNA]</scope>
    <source>
        <strain evidence="2 3">CBS 24483</strain>
    </source>
</reference>
<sequence>MSRRFRPEQTFSLYSKLPKNSSITRLVTILPDQPHVLIGNGTLGSTAAPASLSRRMVCTIDEFNVNDDSMEYKALSYSWKDADPKEKITIVCNSTAVKISLHLYKALDRLRSDTGPVKVWVDGLCINQKDDVERTHQVKIMREIYQRSTEVIVWLGDSQAEDRLGPTGADSVSLVERDVWGALGVVQALASGKLALDIPAFRSLDKAGPIMRGFEAIAERSWWERVWVVQEVVVAEKVTVFYGNISSTRIEWRSRTPLVALQLLRKFRSHKASDPKDKVFALLGLVQYWGRSQPLYADYSHSIETTLLGTMMMLISSTESLSVLAGSTGRACLAERRAPSWVIDWSFPEEENEYSRLKTLVLYSAGANLQGSVRLHGGGILESPAYWVGKVEIVGDELVVQAATKMRKAVSSWESLLVYAEDPYITGESLKGAFWRTICGDLEYTLDQGTPRDDNTGIQEFQRASSSAESGWIQWRSADKKHNRTTSLVGRHWLELCLWGRRFFVTDEAHIGIGPEDVTEGDDIFILCGSPVPFVLRQTSRKPRACQNAIPEPLFRKSRQRQYIPAGRDANEDMLQTLKGEARICNRVHWPCYSVVGDAYVHGVMHDEQNLERTQTTAYIV</sequence>
<dbReference type="PANTHER" id="PTHR24148:SF73">
    <property type="entry name" value="HET DOMAIN PROTEIN (AFU_ORTHOLOGUE AFUA_8G01020)"/>
    <property type="match status" value="1"/>
</dbReference>
<accession>A0ABR1PWR7</accession>
<dbReference type="InterPro" id="IPR010730">
    <property type="entry name" value="HET"/>
</dbReference>
<dbReference type="Proteomes" id="UP001391051">
    <property type="component" value="Unassembled WGS sequence"/>
</dbReference>
<proteinExistence type="predicted"/>
<dbReference type="RefSeq" id="XP_066694223.1">
    <property type="nucleotide sequence ID" value="XM_066850080.1"/>
</dbReference>
<evidence type="ECO:0000313" key="2">
    <source>
        <dbReference type="EMBL" id="KAK7941471.1"/>
    </source>
</evidence>
<evidence type="ECO:0000313" key="3">
    <source>
        <dbReference type="Proteomes" id="UP001391051"/>
    </source>
</evidence>
<organism evidence="2 3">
    <name type="scientific">Apiospora aurea</name>
    <dbReference type="NCBI Taxonomy" id="335848"/>
    <lineage>
        <taxon>Eukaryota</taxon>
        <taxon>Fungi</taxon>
        <taxon>Dikarya</taxon>
        <taxon>Ascomycota</taxon>
        <taxon>Pezizomycotina</taxon>
        <taxon>Sordariomycetes</taxon>
        <taxon>Xylariomycetidae</taxon>
        <taxon>Amphisphaeriales</taxon>
        <taxon>Apiosporaceae</taxon>
        <taxon>Apiospora</taxon>
    </lineage>
</organism>
<dbReference type="EMBL" id="JAQQWE010000009">
    <property type="protein sequence ID" value="KAK7941471.1"/>
    <property type="molecule type" value="Genomic_DNA"/>
</dbReference>
<dbReference type="InterPro" id="IPR052895">
    <property type="entry name" value="HetReg/Transcr_Mod"/>
</dbReference>
<dbReference type="GeneID" id="92083142"/>
<protein>
    <recommendedName>
        <fullName evidence="1">Heterokaryon incompatibility domain-containing protein</fullName>
    </recommendedName>
</protein>
<name>A0ABR1PWR7_9PEZI</name>
<comment type="caution">
    <text evidence="2">The sequence shown here is derived from an EMBL/GenBank/DDBJ whole genome shotgun (WGS) entry which is preliminary data.</text>
</comment>
<evidence type="ECO:0000259" key="1">
    <source>
        <dbReference type="Pfam" id="PF06985"/>
    </source>
</evidence>
<dbReference type="PANTHER" id="PTHR24148">
    <property type="entry name" value="ANKYRIN REPEAT DOMAIN-CONTAINING PROTEIN 39 HOMOLOG-RELATED"/>
    <property type="match status" value="1"/>
</dbReference>
<gene>
    <name evidence="2" type="ORF">PG986_013858</name>
</gene>
<dbReference type="Pfam" id="PF06985">
    <property type="entry name" value="HET"/>
    <property type="match status" value="1"/>
</dbReference>
<feature type="domain" description="Heterokaryon incompatibility" evidence="1">
    <location>
        <begin position="72"/>
        <end position="231"/>
    </location>
</feature>